<proteinExistence type="predicted"/>
<evidence type="ECO:0000313" key="3">
    <source>
        <dbReference type="Proteomes" id="UP000030149"/>
    </source>
</evidence>
<evidence type="ECO:0008006" key="4">
    <source>
        <dbReference type="Google" id="ProtNLM"/>
    </source>
</evidence>
<dbReference type="PROSITE" id="PS51257">
    <property type="entry name" value="PROKAR_LIPOPROTEIN"/>
    <property type="match status" value="1"/>
</dbReference>
<reference evidence="2 3" key="2">
    <citation type="journal article" date="2015" name="Stand. Genomic Sci.">
        <title>High quality draft genomic sequence of Flavobacterium enshiense DK69(T) and comparison among Flavobacterium genomes.</title>
        <authorList>
            <person name="Zeng Z."/>
            <person name="Chen C."/>
            <person name="Du H."/>
            <person name="Wang G."/>
            <person name="Li M."/>
        </authorList>
    </citation>
    <scope>NUCLEOTIDE SEQUENCE [LARGE SCALE GENOMIC DNA]</scope>
    <source>
        <strain evidence="2 3">DK69</strain>
    </source>
</reference>
<evidence type="ECO:0000256" key="1">
    <source>
        <dbReference type="SAM" id="SignalP"/>
    </source>
</evidence>
<gene>
    <name evidence="2" type="ORF">Q767_14705</name>
</gene>
<keyword evidence="1" id="KW-0732">Signal</keyword>
<feature type="signal peptide" evidence="1">
    <location>
        <begin position="1"/>
        <end position="19"/>
    </location>
</feature>
<dbReference type="PATRIC" id="fig|1107311.3.peg.2514"/>
<name>V6S3H3_9FLAO</name>
<feature type="chain" id="PRO_5004752069" description="Lipoprotein" evidence="1">
    <location>
        <begin position="20"/>
        <end position="165"/>
    </location>
</feature>
<organism evidence="2 3">
    <name type="scientific">Flavobacterium enshiense DK69</name>
    <dbReference type="NCBI Taxonomy" id="1107311"/>
    <lineage>
        <taxon>Bacteria</taxon>
        <taxon>Pseudomonadati</taxon>
        <taxon>Bacteroidota</taxon>
        <taxon>Flavobacteriia</taxon>
        <taxon>Flavobacteriales</taxon>
        <taxon>Flavobacteriaceae</taxon>
        <taxon>Flavobacterium</taxon>
    </lineage>
</organism>
<dbReference type="Proteomes" id="UP000030149">
    <property type="component" value="Unassembled WGS sequence"/>
</dbReference>
<dbReference type="RefSeq" id="WP_023574515.1">
    <property type="nucleotide sequence ID" value="NZ_AVCS01000021.1"/>
</dbReference>
<comment type="caution">
    <text evidence="2">The sequence shown here is derived from an EMBL/GenBank/DDBJ whole genome shotgun (WGS) entry which is preliminary data.</text>
</comment>
<dbReference type="AlphaFoldDB" id="V6S3H3"/>
<sequence>MKKHLKYFAVLLITVFAVSCDSNDDNSRNDNSSNDSSEYISYKIDGGETVFANDISWAGPIPINEGGLGTELWVVGNLANGGIIKISGDVCAPGVYTTATHHFGIDGPFGGVYAVGGDTPANTMSFNLTNHGNLGEYIDMTFSGTYTNQTGTHTLNGTVHVIRNH</sequence>
<keyword evidence="3" id="KW-1185">Reference proteome</keyword>
<dbReference type="STRING" id="1107311.Q767_14705"/>
<dbReference type="EMBL" id="JRLZ01000019">
    <property type="protein sequence ID" value="KGO93488.1"/>
    <property type="molecule type" value="Genomic_DNA"/>
</dbReference>
<reference evidence="3" key="1">
    <citation type="submission" date="2013-09" db="EMBL/GenBank/DDBJ databases">
        <authorList>
            <person name="Zeng Z."/>
            <person name="Chen C."/>
        </authorList>
    </citation>
    <scope>NUCLEOTIDE SEQUENCE [LARGE SCALE GENOMIC DNA]</scope>
    <source>
        <strain evidence="3">DK69</strain>
    </source>
</reference>
<accession>V6S3H3</accession>
<protein>
    <recommendedName>
        <fullName evidence="4">Lipoprotein</fullName>
    </recommendedName>
</protein>
<evidence type="ECO:0000313" key="2">
    <source>
        <dbReference type="EMBL" id="KGO93488.1"/>
    </source>
</evidence>
<dbReference type="OrthoDB" id="973965at2"/>